<dbReference type="InterPro" id="IPR006171">
    <property type="entry name" value="TOPRIM_dom"/>
</dbReference>
<dbReference type="Gene3D" id="3.90.980.10">
    <property type="entry name" value="DNA primase, catalytic core, N-terminal domain"/>
    <property type="match status" value="1"/>
</dbReference>
<comment type="domain">
    <text evidence="12">Contains an N-terminal zinc-binding domain, a central core domain that contains the primase activity, and a C-terminal DnaB-binding domain.</text>
</comment>
<evidence type="ECO:0000256" key="9">
    <source>
        <dbReference type="ARBA" id="ARBA00022842"/>
    </source>
</evidence>
<dbReference type="Gene3D" id="1.10.860.10">
    <property type="entry name" value="DNAb Helicase, Chain A"/>
    <property type="match status" value="1"/>
</dbReference>
<comment type="cofactor">
    <cofactor evidence="12 13 14">
        <name>Zn(2+)</name>
        <dbReference type="ChEBI" id="CHEBI:29105"/>
    </cofactor>
    <text evidence="12 13 14">Binds 1 zinc ion per monomer.</text>
</comment>
<dbReference type="InterPro" id="IPR013264">
    <property type="entry name" value="DNAG_N"/>
</dbReference>
<keyword evidence="11 12" id="KW-0804">Transcription</keyword>
<comment type="function">
    <text evidence="12 13">RNA polymerase that catalyzes the synthesis of short RNA molecules used as primers for DNA polymerase during DNA replication.</text>
</comment>
<dbReference type="GO" id="GO:0003899">
    <property type="term" value="F:DNA-directed RNA polymerase activity"/>
    <property type="evidence" value="ECO:0007669"/>
    <property type="project" value="UniProtKB-UniRule"/>
</dbReference>
<dbReference type="SMART" id="SM00493">
    <property type="entry name" value="TOPRIM"/>
    <property type="match status" value="1"/>
</dbReference>
<dbReference type="GO" id="GO:0005737">
    <property type="term" value="C:cytoplasm"/>
    <property type="evidence" value="ECO:0007669"/>
    <property type="project" value="TreeGrafter"/>
</dbReference>
<dbReference type="FunFam" id="3.90.980.10:FF:000001">
    <property type="entry name" value="DNA primase"/>
    <property type="match status" value="1"/>
</dbReference>
<evidence type="ECO:0000256" key="11">
    <source>
        <dbReference type="ARBA" id="ARBA00023163"/>
    </source>
</evidence>
<dbReference type="Proteomes" id="UP000430975">
    <property type="component" value="Unassembled WGS sequence"/>
</dbReference>
<dbReference type="InterPro" id="IPR030846">
    <property type="entry name" value="DnaG_bac"/>
</dbReference>
<keyword evidence="3 12" id="KW-0808">Transferase</keyword>
<sequence length="635" mass="73531">MSYIPEEVIQDIRQKTDIVDVINQYVQLTKKGNNFTASCPFHEDRNPSFSVHPGKQIYKCFSCGRGGNVYGFLQEIEGIGFVQAVQKAAEFSNVALDERYLTDKNAEHKKENQTLYDIHKKVNDFYHYYLLNTTNGEDALNYLTNRDMTNDTMTTFQLGLAPLNSEVLLQYLSQENFSHEDLLASGIFYESSQGKLIDRFRGRIIFPLRNSKGEVVAFSGRVYDENLVSQANAKYLNSPETEIFHKTNLVYNLDIARPRIRQLNQVLVCEGYMDVIGLHQAGYQHAVATMGTSLTEAHIKQLGKLANEIIFVFDGDDAGQKATARAFDISSKYKQLFKSIQIPNRLDPDEWIKQKGAASFQTLINQADSRFEFYRMYLKQEYDVSDDQQLAAYIERLIELIAEIASPIEQQLRIQDIVEQYHLNESILYEQLARARQTSSSSTTQEVIPVNYEHEPVMDEEWGAPPPEDLSEIDFSHVEVESVITPTVHKVRSIRAFQSEKHLLACLMYYQESWDYIAQTNQAIIMFHETAQAVYFELQEYYYQGNKMPLTGIVDKIQDTEINHFLTTLIWESDPLGYSDEIINDCLRVINEEFILLEIKELKQKSEQYRKEQKFTENNEVINRIMSLNRQLKKR</sequence>
<comment type="catalytic activity">
    <reaction evidence="12">
        <text>ssDNA + n NTP = ssDNA/pppN(pN)n-1 hybrid + (n-1) diphosphate.</text>
        <dbReference type="EC" id="2.7.7.101"/>
    </reaction>
</comment>
<dbReference type="AlphaFoldDB" id="A0A6I2GAL0"/>
<dbReference type="GO" id="GO:0000428">
    <property type="term" value="C:DNA-directed RNA polymerase complex"/>
    <property type="evidence" value="ECO:0007669"/>
    <property type="project" value="UniProtKB-KW"/>
</dbReference>
<dbReference type="InterPro" id="IPR036977">
    <property type="entry name" value="DNA_primase_Znf_CHC2"/>
</dbReference>
<dbReference type="GO" id="GO:0003677">
    <property type="term" value="F:DNA binding"/>
    <property type="evidence" value="ECO:0007669"/>
    <property type="project" value="UniProtKB-KW"/>
</dbReference>
<dbReference type="InterPro" id="IPR019475">
    <property type="entry name" value="DNA_primase_DnaB-bd"/>
</dbReference>
<dbReference type="GO" id="GO:1990077">
    <property type="term" value="C:primosome complex"/>
    <property type="evidence" value="ECO:0007669"/>
    <property type="project" value="UniProtKB-KW"/>
</dbReference>
<evidence type="ECO:0000256" key="10">
    <source>
        <dbReference type="ARBA" id="ARBA00023125"/>
    </source>
</evidence>
<name>A0A6I2GAL0_9LACT</name>
<gene>
    <name evidence="12 17" type="primary">dnaG</name>
    <name evidence="17" type="ORF">GIY09_02695</name>
</gene>
<feature type="domain" description="Toprim" evidence="16">
    <location>
        <begin position="264"/>
        <end position="348"/>
    </location>
</feature>
<evidence type="ECO:0000256" key="5">
    <source>
        <dbReference type="ARBA" id="ARBA00022705"/>
    </source>
</evidence>
<evidence type="ECO:0000256" key="6">
    <source>
        <dbReference type="ARBA" id="ARBA00022723"/>
    </source>
</evidence>
<dbReference type="EMBL" id="WJQS01000002">
    <property type="protein sequence ID" value="MRI84807.1"/>
    <property type="molecule type" value="Genomic_DNA"/>
</dbReference>
<evidence type="ECO:0000256" key="1">
    <source>
        <dbReference type="ARBA" id="ARBA00022478"/>
    </source>
</evidence>
<dbReference type="InterPro" id="IPR034151">
    <property type="entry name" value="TOPRIM_DnaG_bac"/>
</dbReference>
<dbReference type="PIRSF" id="PIRSF002811">
    <property type="entry name" value="DnaG"/>
    <property type="match status" value="1"/>
</dbReference>
<evidence type="ECO:0000256" key="12">
    <source>
        <dbReference type="HAMAP-Rule" id="MF_00974"/>
    </source>
</evidence>
<dbReference type="HAMAP" id="MF_00974">
    <property type="entry name" value="DNA_primase_DnaG"/>
    <property type="match status" value="1"/>
</dbReference>
<dbReference type="EC" id="2.7.7.101" evidence="12"/>
<dbReference type="PANTHER" id="PTHR30313">
    <property type="entry name" value="DNA PRIMASE"/>
    <property type="match status" value="1"/>
</dbReference>
<dbReference type="NCBIfam" id="TIGR01391">
    <property type="entry name" value="dnaG"/>
    <property type="match status" value="1"/>
</dbReference>
<comment type="caution">
    <text evidence="17">The sequence shown here is derived from an EMBL/GenBank/DDBJ whole genome shotgun (WGS) entry which is preliminary data.</text>
</comment>
<dbReference type="CDD" id="cd03364">
    <property type="entry name" value="TOPRIM_DnaG_primases"/>
    <property type="match status" value="1"/>
</dbReference>
<dbReference type="Pfam" id="PF01807">
    <property type="entry name" value="Zn_ribbon_DnaG"/>
    <property type="match status" value="1"/>
</dbReference>
<dbReference type="InterPro" id="IPR037068">
    <property type="entry name" value="DNA_primase_core_N_sf"/>
</dbReference>
<organism evidence="17 18">
    <name type="scientific">Fundicoccus ignavus</name>
    <dbReference type="NCBI Taxonomy" id="2664442"/>
    <lineage>
        <taxon>Bacteria</taxon>
        <taxon>Bacillati</taxon>
        <taxon>Bacillota</taxon>
        <taxon>Bacilli</taxon>
        <taxon>Lactobacillales</taxon>
        <taxon>Aerococcaceae</taxon>
        <taxon>Fundicoccus</taxon>
    </lineage>
</organism>
<evidence type="ECO:0000313" key="17">
    <source>
        <dbReference type="EMBL" id="MRI84807.1"/>
    </source>
</evidence>
<keyword evidence="6 12" id="KW-0479">Metal-binding</keyword>
<dbReference type="GO" id="GO:0006269">
    <property type="term" value="P:DNA replication, synthesis of primer"/>
    <property type="evidence" value="ECO:0007669"/>
    <property type="project" value="UniProtKB-UniRule"/>
</dbReference>
<dbReference type="PROSITE" id="PS50880">
    <property type="entry name" value="TOPRIM"/>
    <property type="match status" value="1"/>
</dbReference>
<protein>
    <recommendedName>
        <fullName evidence="12 13">DNA primase</fullName>
        <ecNumber evidence="12">2.7.7.101</ecNumber>
    </recommendedName>
</protein>
<keyword evidence="9" id="KW-0460">Magnesium</keyword>
<keyword evidence="15" id="KW-0175">Coiled coil</keyword>
<dbReference type="SMART" id="SM00400">
    <property type="entry name" value="ZnF_CHCC"/>
    <property type="match status" value="1"/>
</dbReference>
<dbReference type="SUPFAM" id="SSF57783">
    <property type="entry name" value="Zinc beta-ribbon"/>
    <property type="match status" value="1"/>
</dbReference>
<comment type="similarity">
    <text evidence="12 13">Belongs to the DnaG primase family.</text>
</comment>
<evidence type="ECO:0000256" key="7">
    <source>
        <dbReference type="ARBA" id="ARBA00022771"/>
    </source>
</evidence>
<evidence type="ECO:0000256" key="13">
    <source>
        <dbReference type="PIRNR" id="PIRNR002811"/>
    </source>
</evidence>
<accession>A0A6I2GAL0</accession>
<dbReference type="Pfam" id="PF08275">
    <property type="entry name" value="DNAG_N"/>
    <property type="match status" value="1"/>
</dbReference>
<keyword evidence="2 12" id="KW-0639">Primosome</keyword>
<dbReference type="InterPro" id="IPR006295">
    <property type="entry name" value="DNA_primase_DnaG"/>
</dbReference>
<feature type="zinc finger region" description="CHC2-type" evidence="12 14">
    <location>
        <begin position="39"/>
        <end position="63"/>
    </location>
</feature>
<reference evidence="17 18" key="1">
    <citation type="submission" date="2019-11" db="EMBL/GenBank/DDBJ databases">
        <title>Characterisation of Fundicoccus ignavus gen. nov. sp. nov., a novel genus of the family Aerococcaceae isolated from bulk tank milk.</title>
        <authorList>
            <person name="Siebert A."/>
            <person name="Huptas C."/>
            <person name="Wenning M."/>
            <person name="Scherer S."/>
            <person name="Doll E.V."/>
        </authorList>
    </citation>
    <scope>NUCLEOTIDE SEQUENCE [LARGE SCALE GENOMIC DNA]</scope>
    <source>
        <strain evidence="17 18">WS4759</strain>
    </source>
</reference>
<evidence type="ECO:0000256" key="2">
    <source>
        <dbReference type="ARBA" id="ARBA00022515"/>
    </source>
</evidence>
<dbReference type="PANTHER" id="PTHR30313:SF2">
    <property type="entry name" value="DNA PRIMASE"/>
    <property type="match status" value="1"/>
</dbReference>
<dbReference type="InterPro" id="IPR050219">
    <property type="entry name" value="DnaG_primase"/>
</dbReference>
<dbReference type="SUPFAM" id="SSF56731">
    <property type="entry name" value="DNA primase core"/>
    <property type="match status" value="1"/>
</dbReference>
<evidence type="ECO:0000256" key="8">
    <source>
        <dbReference type="ARBA" id="ARBA00022833"/>
    </source>
</evidence>
<dbReference type="InterPro" id="IPR016136">
    <property type="entry name" value="DNA_helicase_N/primase_C"/>
</dbReference>
<feature type="coiled-coil region" evidence="15">
    <location>
        <begin position="592"/>
        <end position="619"/>
    </location>
</feature>
<dbReference type="Pfam" id="PF13155">
    <property type="entry name" value="Toprim_2"/>
    <property type="match status" value="1"/>
</dbReference>
<keyword evidence="10 12" id="KW-0238">DNA-binding</keyword>
<comment type="subunit">
    <text evidence="12">Monomer. Interacts with DnaB.</text>
</comment>
<keyword evidence="5 12" id="KW-0235">DNA replication</keyword>
<proteinExistence type="inferred from homology"/>
<evidence type="ECO:0000256" key="4">
    <source>
        <dbReference type="ARBA" id="ARBA00022695"/>
    </source>
</evidence>
<dbReference type="GO" id="GO:0008270">
    <property type="term" value="F:zinc ion binding"/>
    <property type="evidence" value="ECO:0007669"/>
    <property type="project" value="UniProtKB-UniRule"/>
</dbReference>
<keyword evidence="1 12" id="KW-0240">DNA-directed RNA polymerase</keyword>
<evidence type="ECO:0000256" key="14">
    <source>
        <dbReference type="PIRSR" id="PIRSR002811-1"/>
    </source>
</evidence>
<dbReference type="InterPro" id="IPR002694">
    <property type="entry name" value="Znf_CHC2"/>
</dbReference>
<dbReference type="RefSeq" id="WP_153863163.1">
    <property type="nucleotide sequence ID" value="NZ_WJQS01000002.1"/>
</dbReference>
<dbReference type="Gene3D" id="3.40.1360.10">
    <property type="match status" value="1"/>
</dbReference>
<evidence type="ECO:0000259" key="16">
    <source>
        <dbReference type="PROSITE" id="PS50880"/>
    </source>
</evidence>
<evidence type="ECO:0000313" key="18">
    <source>
        <dbReference type="Proteomes" id="UP000430975"/>
    </source>
</evidence>
<evidence type="ECO:0000256" key="15">
    <source>
        <dbReference type="SAM" id="Coils"/>
    </source>
</evidence>
<dbReference type="Pfam" id="PF10410">
    <property type="entry name" value="DnaB_bind"/>
    <property type="match status" value="1"/>
</dbReference>
<dbReference type="Gene3D" id="3.90.580.10">
    <property type="entry name" value="Zinc finger, CHC2-type domain"/>
    <property type="match status" value="1"/>
</dbReference>
<keyword evidence="18" id="KW-1185">Reference proteome</keyword>
<keyword evidence="7 12" id="KW-0863">Zinc-finger</keyword>
<evidence type="ECO:0000256" key="3">
    <source>
        <dbReference type="ARBA" id="ARBA00022679"/>
    </source>
</evidence>
<keyword evidence="8 12" id="KW-0862">Zinc</keyword>
<keyword evidence="4 12" id="KW-0548">Nucleotidyltransferase</keyword>
<dbReference type="FunFam" id="3.90.580.10:FF:000001">
    <property type="entry name" value="DNA primase"/>
    <property type="match status" value="1"/>
</dbReference>